<dbReference type="PANTHER" id="PTHR34383:SF3">
    <property type="entry name" value="POLYPHOSPHATE:AMP PHOSPHOTRANSFERASE"/>
    <property type="match status" value="1"/>
</dbReference>
<dbReference type="SUPFAM" id="SSF52540">
    <property type="entry name" value="P-loop containing nucleoside triphosphate hydrolases"/>
    <property type="match status" value="1"/>
</dbReference>
<feature type="domain" description="Polyphosphate kinase-2-related" evidence="1">
    <location>
        <begin position="271"/>
        <end position="492"/>
    </location>
</feature>
<protein>
    <submittedName>
        <fullName evidence="2">Polyphosphate:AMP phosphotransferase</fullName>
    </submittedName>
</protein>
<dbReference type="NCBIfam" id="TIGR03708">
    <property type="entry name" value="poly_P_AMP_trns"/>
    <property type="match status" value="1"/>
</dbReference>
<evidence type="ECO:0000259" key="1">
    <source>
        <dbReference type="Pfam" id="PF03976"/>
    </source>
</evidence>
<proteinExistence type="predicted"/>
<evidence type="ECO:0000313" key="2">
    <source>
        <dbReference type="EMBL" id="WRQ86236.1"/>
    </source>
</evidence>
<keyword evidence="3" id="KW-1185">Reference proteome</keyword>
<accession>A0ABZ1C452</accession>
<dbReference type="InterPro" id="IPR022489">
    <property type="entry name" value="PolyP_AMP_Tfrase"/>
</dbReference>
<dbReference type="RefSeq" id="WP_221031164.1">
    <property type="nucleotide sequence ID" value="NZ_CP139781.1"/>
</dbReference>
<dbReference type="PANTHER" id="PTHR34383">
    <property type="entry name" value="POLYPHOSPHATE:AMP PHOSPHOTRANSFERASE-RELATED"/>
    <property type="match status" value="1"/>
</dbReference>
<name>A0ABZ1C452_9BACT</name>
<dbReference type="InterPro" id="IPR027417">
    <property type="entry name" value="P-loop_NTPase"/>
</dbReference>
<sequence>MAKGNGDKAKLSKKDYDEQVAQLRADLVQLQVELQNAPFKVVLIPAGVDAAGRGDAINTLMGWLDPRGVETIAVSDPSDEERERPFMWRFWRDLPTRGRVGIFVGSWYTETLREEARSKKALADLDHELRRIRHFERLLAENGTLVIKVWFHLTKAQQGKRLKELLANEDTAWRVTEEQQRGHRIYDRLARTAEHILGETDRPGAHWDRIDASDARFRNLSFGLTLLRRFREHTSQLAKSPEKAPNKPKRIVALRPDGRERLLALPLDHKLSSKQYEEKREKWLGRLNKAIRRAKQAKRSVVFVFEGQDAAGKGGAIRRLTSAIDARDYRVIPVAKPTAEEKAHHYLWRFWQHIPRDGFTAIFDRSWYGRVLVERIEGFCHPHEWKRAFGEINDFEEQLVHHGSIVVKFWLQVSKEEQLLRFESRQNTPYKQHKINDEDWRNRAQWAAYETAVGDMLALTDTAYAPWNLVPANNKRYARFDVLRTACKQITAALDG</sequence>
<dbReference type="Pfam" id="PF03976">
    <property type="entry name" value="PPK2"/>
    <property type="match status" value="2"/>
</dbReference>
<evidence type="ECO:0000313" key="3">
    <source>
        <dbReference type="Proteomes" id="UP000738431"/>
    </source>
</evidence>
<dbReference type="Proteomes" id="UP000738431">
    <property type="component" value="Chromosome"/>
</dbReference>
<reference evidence="2 3" key="1">
    <citation type="submission" date="2023-12" db="EMBL/GenBank/DDBJ databases">
        <title>Description of an unclassified Opitutus bacterium of Verrucomicrobiota.</title>
        <authorList>
            <person name="Zhang D.-F."/>
        </authorList>
    </citation>
    <scope>NUCLEOTIDE SEQUENCE [LARGE SCALE GENOMIC DNA]</scope>
    <source>
        <strain evidence="2 3">WL0086</strain>
    </source>
</reference>
<organism evidence="2 3">
    <name type="scientific">Actomonas aquatica</name>
    <dbReference type="NCBI Taxonomy" id="2866162"/>
    <lineage>
        <taxon>Bacteria</taxon>
        <taxon>Pseudomonadati</taxon>
        <taxon>Verrucomicrobiota</taxon>
        <taxon>Opitutia</taxon>
        <taxon>Opitutales</taxon>
        <taxon>Opitutaceae</taxon>
        <taxon>Actomonas</taxon>
    </lineage>
</organism>
<dbReference type="InterPro" id="IPR022488">
    <property type="entry name" value="PPK2-related"/>
</dbReference>
<feature type="domain" description="Polyphosphate kinase-2-related" evidence="1">
    <location>
        <begin position="10"/>
        <end position="231"/>
    </location>
</feature>
<gene>
    <name evidence="2" type="primary">pap</name>
    <name evidence="2" type="ORF">K1X11_015580</name>
</gene>
<dbReference type="Gene3D" id="3.40.50.300">
    <property type="entry name" value="P-loop containing nucleotide triphosphate hydrolases"/>
    <property type="match status" value="2"/>
</dbReference>
<dbReference type="EMBL" id="CP139781">
    <property type="protein sequence ID" value="WRQ86236.1"/>
    <property type="molecule type" value="Genomic_DNA"/>
</dbReference>